<dbReference type="RefSeq" id="WP_317703556.1">
    <property type="nucleotide sequence ID" value="NZ_CP136921.1"/>
</dbReference>
<protein>
    <submittedName>
        <fullName evidence="3">RNB domain-containing ribonuclease</fullName>
    </submittedName>
</protein>
<dbReference type="InterPro" id="IPR012340">
    <property type="entry name" value="NA-bd_OB-fold"/>
</dbReference>
<organism evidence="3 4">
    <name type="scientific">Diaphorobacter limosus</name>
    <dbReference type="NCBI Taxonomy" id="3036128"/>
    <lineage>
        <taxon>Bacteria</taxon>
        <taxon>Pseudomonadati</taxon>
        <taxon>Pseudomonadota</taxon>
        <taxon>Betaproteobacteria</taxon>
        <taxon>Burkholderiales</taxon>
        <taxon>Comamonadaceae</taxon>
        <taxon>Diaphorobacter</taxon>
    </lineage>
</organism>
<dbReference type="SMART" id="SM00955">
    <property type="entry name" value="RNB"/>
    <property type="match status" value="1"/>
</dbReference>
<dbReference type="SUPFAM" id="SSF50249">
    <property type="entry name" value="Nucleic acid-binding proteins"/>
    <property type="match status" value="1"/>
</dbReference>
<gene>
    <name evidence="3" type="ORF">P4826_09290</name>
</gene>
<evidence type="ECO:0000313" key="3">
    <source>
        <dbReference type="EMBL" id="WOO34230.1"/>
    </source>
</evidence>
<evidence type="ECO:0000256" key="1">
    <source>
        <dbReference type="SAM" id="MobiDB-lite"/>
    </source>
</evidence>
<keyword evidence="4" id="KW-1185">Reference proteome</keyword>
<sequence length="720" mass="77505">MHALFDDAGKFLAGRILSETDSSAQIELDSGKRVKAKGANILLKFDKPAPAELLAQARDIAAGIELPLAWEFAPEDEFGFADLAREYFSANCPVTEQAGMLLALFDAPHYFRRAGKGRFKKAPADILAQALAGIEKKKQLQAQIDGWAAELAAGSCPQPIREQLYKILFRPDKNTPEYKAVVEASRAAHRAPLDLLQAAGAIDSPYQFHWKRFLFENFPKGTAFPPLAAPQPPQDLPLADVQAYSIDDSQTTEIDDALSVRGLGTGQVTVGIHIAAPGLAIQPGGDLDKLGRQRLSTVYMPGYKITMLPDEVVQIYTLDEGRANPAVSLYATIDEATLAITATETRLERVPVTVNLRHDQLDHIVTEAWLGDASIQHENTPQALLELREQLSFLYRLAKQLKAGREQVRGKPETFNRPDYNFRLSAARPPEGANAPQGGSAASAAASVGGVQPCNGKAEPQGSETVQISTRQRGAPLDLIVAEAAIVANSHWGQMLAEHGVPGIYRSQASLAPGIKVRMGTKALPHAGIGVKSYAWATSPLRRYVDLVNQWQIIACARHGKTAALAAPFKPKDAELFSIISSFDATYGAYNGYQAGMERFWTLKYLQQNAITELDATVIKEGMHGGFLVRADSLPLVLPVLGAQGLARGARVRVKLGEIDEITLDVNGTLIARLDDPLDASDDGPVDEDEEDTVAGPIAIAVDINETDGAGSEPGTGQPG</sequence>
<feature type="compositionally biased region" description="Basic and acidic residues" evidence="1">
    <location>
        <begin position="406"/>
        <end position="416"/>
    </location>
</feature>
<name>A0ABZ0J7I7_9BURK</name>
<proteinExistence type="predicted"/>
<accession>A0ABZ0J7I7</accession>
<dbReference type="PANTHER" id="PTHR23355:SF9">
    <property type="entry name" value="DIS3-LIKE EXONUCLEASE 2"/>
    <property type="match status" value="1"/>
</dbReference>
<dbReference type="InterPro" id="IPR050180">
    <property type="entry name" value="RNR_Ribonuclease"/>
</dbReference>
<dbReference type="InterPro" id="IPR001900">
    <property type="entry name" value="RNase_II/R"/>
</dbReference>
<dbReference type="EMBL" id="CP136921">
    <property type="protein sequence ID" value="WOO34230.1"/>
    <property type="molecule type" value="Genomic_DNA"/>
</dbReference>
<evidence type="ECO:0000259" key="2">
    <source>
        <dbReference type="SMART" id="SM00955"/>
    </source>
</evidence>
<dbReference type="Pfam" id="PF00773">
    <property type="entry name" value="RNB"/>
    <property type="match status" value="2"/>
</dbReference>
<feature type="compositionally biased region" description="Low complexity" evidence="1">
    <location>
        <begin position="432"/>
        <end position="453"/>
    </location>
</feature>
<evidence type="ECO:0000313" key="4">
    <source>
        <dbReference type="Proteomes" id="UP001303211"/>
    </source>
</evidence>
<feature type="region of interest" description="Disordered" evidence="1">
    <location>
        <begin position="406"/>
        <end position="469"/>
    </location>
</feature>
<reference evidence="3 4" key="1">
    <citation type="submission" date="2023-03" db="EMBL/GenBank/DDBJ databases">
        <title>Diaphorobacter basophil sp. nov., isolated from a sewage-treatment plant.</title>
        <authorList>
            <person name="Yang K."/>
        </authorList>
    </citation>
    <scope>NUCLEOTIDE SEQUENCE [LARGE SCALE GENOMIC DNA]</scope>
    <source>
        <strain evidence="3 4">Y-1</strain>
    </source>
</reference>
<dbReference type="Proteomes" id="UP001303211">
    <property type="component" value="Chromosome"/>
</dbReference>
<dbReference type="PANTHER" id="PTHR23355">
    <property type="entry name" value="RIBONUCLEASE"/>
    <property type="match status" value="1"/>
</dbReference>
<feature type="domain" description="RNB" evidence="2">
    <location>
        <begin position="235"/>
        <end position="559"/>
    </location>
</feature>